<reference evidence="2 3" key="1">
    <citation type="submission" date="2018-05" db="EMBL/GenBank/DDBJ databases">
        <title>Oceanovita maritima gen. nov., sp. nov., a marine bacterium in the family Rhodobacteraceae isolated from surface seawater of Lundu port Xiamen, China.</title>
        <authorList>
            <person name="Hetharua B.H."/>
            <person name="Min D."/>
            <person name="Liao H."/>
            <person name="Tian Y."/>
        </authorList>
    </citation>
    <scope>NUCLEOTIDE SEQUENCE [LARGE SCALE GENOMIC DNA]</scope>
    <source>
        <strain evidence="2 3">FSX-11</strain>
    </source>
</reference>
<dbReference type="Gene3D" id="3.10.450.50">
    <property type="match status" value="1"/>
</dbReference>
<feature type="domain" description="DUF4440" evidence="1">
    <location>
        <begin position="12"/>
        <end position="114"/>
    </location>
</feature>
<organism evidence="2 3">
    <name type="scientific">Litorivita pollutaquae</name>
    <dbReference type="NCBI Taxonomy" id="2200892"/>
    <lineage>
        <taxon>Bacteria</taxon>
        <taxon>Pseudomonadati</taxon>
        <taxon>Pseudomonadota</taxon>
        <taxon>Alphaproteobacteria</taxon>
        <taxon>Rhodobacterales</taxon>
        <taxon>Paracoccaceae</taxon>
        <taxon>Litorivita</taxon>
    </lineage>
</organism>
<dbReference type="RefSeq" id="WP_110795590.1">
    <property type="nucleotide sequence ID" value="NZ_KZ826483.1"/>
</dbReference>
<keyword evidence="3" id="KW-1185">Reference proteome</keyword>
<dbReference type="SUPFAM" id="SSF54427">
    <property type="entry name" value="NTF2-like"/>
    <property type="match status" value="1"/>
</dbReference>
<evidence type="ECO:0000313" key="2">
    <source>
        <dbReference type="EMBL" id="PYC47940.1"/>
    </source>
</evidence>
<dbReference type="Proteomes" id="UP000248012">
    <property type="component" value="Unassembled WGS sequence"/>
</dbReference>
<sequence length="122" mass="13860">MELSSKDRSLLKNLEESLWRVETRYDPALMDRTFAPDFSEVGRSGRCYERSELLFQPDGGAVIDATLPLPGYSVDLIAPGVALATYTSEVRYGDNLEIGRRSSLWTQIKDRWQLRFHQGTAC</sequence>
<dbReference type="OrthoDB" id="7845843at2"/>
<accession>A0A2V4NDP4</accession>
<dbReference type="AlphaFoldDB" id="A0A2V4NDP4"/>
<dbReference type="EMBL" id="QFVT01000004">
    <property type="protein sequence ID" value="PYC47940.1"/>
    <property type="molecule type" value="Genomic_DNA"/>
</dbReference>
<proteinExistence type="predicted"/>
<dbReference type="Pfam" id="PF14534">
    <property type="entry name" value="DUF4440"/>
    <property type="match status" value="1"/>
</dbReference>
<protein>
    <recommendedName>
        <fullName evidence="1">DUF4440 domain-containing protein</fullName>
    </recommendedName>
</protein>
<gene>
    <name evidence="2" type="ORF">DI396_07580</name>
</gene>
<dbReference type="InterPro" id="IPR032710">
    <property type="entry name" value="NTF2-like_dom_sf"/>
</dbReference>
<comment type="caution">
    <text evidence="2">The sequence shown here is derived from an EMBL/GenBank/DDBJ whole genome shotgun (WGS) entry which is preliminary data.</text>
</comment>
<evidence type="ECO:0000313" key="3">
    <source>
        <dbReference type="Proteomes" id="UP000248012"/>
    </source>
</evidence>
<name>A0A2V4NDP4_9RHOB</name>
<evidence type="ECO:0000259" key="1">
    <source>
        <dbReference type="Pfam" id="PF14534"/>
    </source>
</evidence>
<dbReference type="InterPro" id="IPR027843">
    <property type="entry name" value="DUF4440"/>
</dbReference>